<feature type="chain" id="PRO_5016885311" description="Late embryogenesis abundant protein" evidence="2">
    <location>
        <begin position="21"/>
        <end position="161"/>
    </location>
</feature>
<evidence type="ECO:0008006" key="5">
    <source>
        <dbReference type="Google" id="ProtNLM"/>
    </source>
</evidence>
<name>A0A370DN58_9GAMM</name>
<dbReference type="Proteomes" id="UP000254771">
    <property type="component" value="Unassembled WGS sequence"/>
</dbReference>
<feature type="region of interest" description="Disordered" evidence="1">
    <location>
        <begin position="25"/>
        <end position="72"/>
    </location>
</feature>
<dbReference type="EMBL" id="QFXE01000010">
    <property type="protein sequence ID" value="RDH86341.1"/>
    <property type="molecule type" value="Genomic_DNA"/>
</dbReference>
<reference evidence="3 4" key="1">
    <citation type="journal article" date="2018" name="ISME J.">
        <title>Endosymbiont genomes yield clues of tubeworm success.</title>
        <authorList>
            <person name="Li Y."/>
            <person name="Liles M.R."/>
            <person name="Halanych K.M."/>
        </authorList>
    </citation>
    <scope>NUCLEOTIDE SEQUENCE [LARGE SCALE GENOMIC DNA]</scope>
    <source>
        <strain evidence="3">A1462</strain>
    </source>
</reference>
<accession>A0A370DN58</accession>
<dbReference type="Gene3D" id="1.20.120.20">
    <property type="entry name" value="Apolipoprotein"/>
    <property type="match status" value="1"/>
</dbReference>
<comment type="caution">
    <text evidence="3">The sequence shown here is derived from an EMBL/GenBank/DDBJ whole genome shotgun (WGS) entry which is preliminary data.</text>
</comment>
<proteinExistence type="predicted"/>
<evidence type="ECO:0000313" key="4">
    <source>
        <dbReference type="Proteomes" id="UP000254771"/>
    </source>
</evidence>
<evidence type="ECO:0000256" key="1">
    <source>
        <dbReference type="SAM" id="MobiDB-lite"/>
    </source>
</evidence>
<sequence length="161" mass="16757">MKLLHSALPLAFTLALTACGESNTPAPVATPAPEQTAVSTSNEPAQAPQVEVAEAPVSATDPSLTDQAKTVGKETWEKTKEVSADTYDAVAEKSKEIYESTKDTAGEVGGTIKEKSGEYYDAAKETAGDIGSSIGDKSSEYYDAAKAKGMEMMGGAEEKAE</sequence>
<keyword evidence="2" id="KW-0732">Signal</keyword>
<protein>
    <recommendedName>
        <fullName evidence="5">Late embryogenesis abundant protein</fullName>
    </recommendedName>
</protein>
<organism evidence="3 4">
    <name type="scientific">endosymbiont of Escarpia spicata</name>
    <dbReference type="NCBI Taxonomy" id="2200908"/>
    <lineage>
        <taxon>Bacteria</taxon>
        <taxon>Pseudomonadati</taxon>
        <taxon>Pseudomonadota</taxon>
        <taxon>Gammaproteobacteria</taxon>
        <taxon>sulfur-oxidizing symbionts</taxon>
    </lineage>
</organism>
<gene>
    <name evidence="3" type="ORF">DIZ78_09220</name>
</gene>
<evidence type="ECO:0000256" key="2">
    <source>
        <dbReference type="SAM" id="SignalP"/>
    </source>
</evidence>
<evidence type="ECO:0000313" key="3">
    <source>
        <dbReference type="EMBL" id="RDH86341.1"/>
    </source>
</evidence>
<keyword evidence="4" id="KW-1185">Reference proteome</keyword>
<dbReference type="AlphaFoldDB" id="A0A370DN58"/>
<feature type="signal peptide" evidence="2">
    <location>
        <begin position="1"/>
        <end position="20"/>
    </location>
</feature>
<dbReference type="PROSITE" id="PS51257">
    <property type="entry name" value="PROKAR_LIPOPROTEIN"/>
    <property type="match status" value="1"/>
</dbReference>